<sequence length="442" mass="47095">MTENPESKNPGPKGADARKTALAILQQVMDEGHPLDEALAGNPYLAKMATRDRGFTRLLIATVLRRLGQIDAAIDHCLDRPLKAKDTALRQILRLGAAQLLFLGTPPHAAVNATLEVARGPRLAGQRGLMNAVLRRLSREGEALVAEQDAARLNTPDWLWESWSAAYGEETARAIALAQLADPPLDLTNKTEAETRTWAIALGAEILPGGSLRLAGGQGDIARLAGYGEGAWWVQDAAAAVPARLLGDIAGKDVIDLCAAPGGKTAQLAAAGARVTAVERARGRIQRLDENLRRLDLAATTVCADATRWQPAAAVDAVLLDAPCSATGTLRRHPDIAYLKGPDHITTLIKTQDRLLDAAVKMLKPGGLLVYAVCSLQPEEGPERIAALLARNQDVARIPVTASELPGMEQTITAAGDFRSLPCHLPETGGLDGFYACRLRLR</sequence>
<dbReference type="SUPFAM" id="SSF53335">
    <property type="entry name" value="S-adenosyl-L-methionine-dependent methyltransferases"/>
    <property type="match status" value="1"/>
</dbReference>
<dbReference type="RefSeq" id="WP_167228245.1">
    <property type="nucleotide sequence ID" value="NZ_JAAQPH010000018.1"/>
</dbReference>
<dbReference type="GO" id="GO:0006355">
    <property type="term" value="P:regulation of DNA-templated transcription"/>
    <property type="evidence" value="ECO:0007669"/>
    <property type="project" value="InterPro"/>
</dbReference>
<evidence type="ECO:0000256" key="4">
    <source>
        <dbReference type="ARBA" id="ARBA00022691"/>
    </source>
</evidence>
<dbReference type="Pfam" id="PF01029">
    <property type="entry name" value="NusB"/>
    <property type="match status" value="1"/>
</dbReference>
<feature type="domain" description="SAM-dependent MTase RsmB/NOP-type" evidence="7">
    <location>
        <begin position="147"/>
        <end position="442"/>
    </location>
</feature>
<dbReference type="PRINTS" id="PR02008">
    <property type="entry name" value="RCMTFAMILY"/>
</dbReference>
<dbReference type="InterPro" id="IPR035926">
    <property type="entry name" value="NusB-like_sf"/>
</dbReference>
<organism evidence="8 9">
    <name type="scientific">Pelagibius litoralis</name>
    <dbReference type="NCBI Taxonomy" id="374515"/>
    <lineage>
        <taxon>Bacteria</taxon>
        <taxon>Pseudomonadati</taxon>
        <taxon>Pseudomonadota</taxon>
        <taxon>Alphaproteobacteria</taxon>
        <taxon>Rhodospirillales</taxon>
        <taxon>Rhodovibrionaceae</taxon>
        <taxon>Pelagibius</taxon>
    </lineage>
</organism>
<dbReference type="FunFam" id="3.40.50.150:FF:000257">
    <property type="entry name" value="16S rRNA methyltransferase"/>
    <property type="match status" value="1"/>
</dbReference>
<dbReference type="Gene3D" id="1.10.940.10">
    <property type="entry name" value="NusB-like"/>
    <property type="match status" value="1"/>
</dbReference>
<keyword evidence="5 6" id="KW-0694">RNA-binding</keyword>
<evidence type="ECO:0000313" key="8">
    <source>
        <dbReference type="EMBL" id="NIA71032.1"/>
    </source>
</evidence>
<evidence type="ECO:0000313" key="9">
    <source>
        <dbReference type="Proteomes" id="UP000761264"/>
    </source>
</evidence>
<dbReference type="GO" id="GO:0003723">
    <property type="term" value="F:RNA binding"/>
    <property type="evidence" value="ECO:0007669"/>
    <property type="project" value="UniProtKB-UniRule"/>
</dbReference>
<feature type="binding site" evidence="6">
    <location>
        <position position="305"/>
    </location>
    <ligand>
        <name>S-adenosyl-L-methionine</name>
        <dbReference type="ChEBI" id="CHEBI:59789"/>
    </ligand>
</feature>
<evidence type="ECO:0000256" key="6">
    <source>
        <dbReference type="PROSITE-ProRule" id="PRU01023"/>
    </source>
</evidence>
<dbReference type="InterPro" id="IPR001678">
    <property type="entry name" value="MeTrfase_RsmB-F_NOP2_dom"/>
</dbReference>
<accession>A0A967F0X1</accession>
<evidence type="ECO:0000256" key="1">
    <source>
        <dbReference type="ARBA" id="ARBA00007494"/>
    </source>
</evidence>
<reference evidence="8" key="1">
    <citation type="submission" date="2020-03" db="EMBL/GenBank/DDBJ databases">
        <title>Genome of Pelagibius litoralis DSM 21314T.</title>
        <authorList>
            <person name="Wang G."/>
        </authorList>
    </citation>
    <scope>NUCLEOTIDE SEQUENCE</scope>
    <source>
        <strain evidence="8">DSM 21314</strain>
    </source>
</reference>
<dbReference type="Proteomes" id="UP000761264">
    <property type="component" value="Unassembled WGS sequence"/>
</dbReference>
<dbReference type="PROSITE" id="PS01153">
    <property type="entry name" value="NOL1_NOP2_SUN"/>
    <property type="match status" value="1"/>
</dbReference>
<evidence type="ECO:0000256" key="2">
    <source>
        <dbReference type="ARBA" id="ARBA00022603"/>
    </source>
</evidence>
<dbReference type="PANTHER" id="PTHR22807:SF61">
    <property type="entry name" value="NOL1_NOP2_SUN FAMILY PROTEIN _ ANTITERMINATION NUSB DOMAIN-CONTAINING PROTEIN"/>
    <property type="match status" value="1"/>
</dbReference>
<dbReference type="PANTHER" id="PTHR22807">
    <property type="entry name" value="NOP2 YEAST -RELATED NOL1/NOP2/FMU SUN DOMAIN-CONTAINING"/>
    <property type="match status" value="1"/>
</dbReference>
<comment type="caution">
    <text evidence="8">The sequence shown here is derived from an EMBL/GenBank/DDBJ whole genome shotgun (WGS) entry which is preliminary data.</text>
</comment>
<keyword evidence="3 6" id="KW-0808">Transferase</keyword>
<dbReference type="SUPFAM" id="SSF48013">
    <property type="entry name" value="NusB-like"/>
    <property type="match status" value="1"/>
</dbReference>
<evidence type="ECO:0000256" key="5">
    <source>
        <dbReference type="ARBA" id="ARBA00022884"/>
    </source>
</evidence>
<dbReference type="InterPro" id="IPR006027">
    <property type="entry name" value="NusB_RsmB_TIM44"/>
</dbReference>
<gene>
    <name evidence="8" type="ORF">HBA54_20745</name>
</gene>
<dbReference type="AlphaFoldDB" id="A0A967F0X1"/>
<feature type="binding site" evidence="6">
    <location>
        <position position="321"/>
    </location>
    <ligand>
        <name>S-adenosyl-L-methionine</name>
        <dbReference type="ChEBI" id="CHEBI:59789"/>
    </ligand>
</feature>
<evidence type="ECO:0000259" key="7">
    <source>
        <dbReference type="PROSITE" id="PS51686"/>
    </source>
</evidence>
<dbReference type="EMBL" id="JAAQPH010000018">
    <property type="protein sequence ID" value="NIA71032.1"/>
    <property type="molecule type" value="Genomic_DNA"/>
</dbReference>
<dbReference type="GO" id="GO:0001510">
    <property type="term" value="P:RNA methylation"/>
    <property type="evidence" value="ECO:0007669"/>
    <property type="project" value="InterPro"/>
</dbReference>
<feature type="binding site" evidence="6">
    <location>
        <position position="279"/>
    </location>
    <ligand>
        <name>S-adenosyl-L-methionine</name>
        <dbReference type="ChEBI" id="CHEBI:59789"/>
    </ligand>
</feature>
<comment type="similarity">
    <text evidence="1 6">Belongs to the class I-like SAM-binding methyltransferase superfamily. RsmB/NOP family.</text>
</comment>
<dbReference type="InterPro" id="IPR018314">
    <property type="entry name" value="RsmB/NOL1/NOP2-like_CS"/>
</dbReference>
<feature type="active site" description="Nucleophile" evidence="6">
    <location>
        <position position="374"/>
    </location>
</feature>
<feature type="binding site" evidence="6">
    <location>
        <begin position="258"/>
        <end position="264"/>
    </location>
    <ligand>
        <name>S-adenosyl-L-methionine</name>
        <dbReference type="ChEBI" id="CHEBI:59789"/>
    </ligand>
</feature>
<keyword evidence="2 6" id="KW-0489">Methyltransferase</keyword>
<proteinExistence type="inferred from homology"/>
<dbReference type="InterPro" id="IPR023267">
    <property type="entry name" value="RCMT"/>
</dbReference>
<dbReference type="Pfam" id="PF01189">
    <property type="entry name" value="Methyltr_RsmB-F"/>
    <property type="match status" value="1"/>
</dbReference>
<dbReference type="InterPro" id="IPR049560">
    <property type="entry name" value="MeTrfase_RsmB-F_NOP2_cat"/>
</dbReference>
<dbReference type="PROSITE" id="PS51686">
    <property type="entry name" value="SAM_MT_RSMB_NOP"/>
    <property type="match status" value="1"/>
</dbReference>
<dbReference type="GO" id="GO:0008173">
    <property type="term" value="F:RNA methyltransferase activity"/>
    <property type="evidence" value="ECO:0007669"/>
    <property type="project" value="InterPro"/>
</dbReference>
<dbReference type="InterPro" id="IPR029063">
    <property type="entry name" value="SAM-dependent_MTases_sf"/>
</dbReference>
<protein>
    <submittedName>
        <fullName evidence="8">MFS transporter</fullName>
    </submittedName>
</protein>
<name>A0A967F0X1_9PROT</name>
<dbReference type="Gene3D" id="3.40.50.150">
    <property type="entry name" value="Vaccinia Virus protein VP39"/>
    <property type="match status" value="1"/>
</dbReference>
<keyword evidence="9" id="KW-1185">Reference proteome</keyword>
<dbReference type="CDD" id="cd02440">
    <property type="entry name" value="AdoMet_MTases"/>
    <property type="match status" value="1"/>
</dbReference>
<evidence type="ECO:0000256" key="3">
    <source>
        <dbReference type="ARBA" id="ARBA00022679"/>
    </source>
</evidence>
<keyword evidence="4 6" id="KW-0949">S-adenosyl-L-methionine</keyword>